<dbReference type="InterPro" id="IPR001267">
    <property type="entry name" value="Thymidine_kinase"/>
</dbReference>
<keyword evidence="4" id="KW-0808">Transferase</keyword>
<dbReference type="PANTHER" id="PTHR11441:SF0">
    <property type="entry name" value="THYMIDINE KINASE, CYTOSOLIC"/>
    <property type="match status" value="1"/>
</dbReference>
<evidence type="ECO:0000256" key="5">
    <source>
        <dbReference type="ARBA" id="ARBA00022741"/>
    </source>
</evidence>
<keyword evidence="7" id="KW-0067">ATP-binding</keyword>
<evidence type="ECO:0000256" key="3">
    <source>
        <dbReference type="ARBA" id="ARBA00022634"/>
    </source>
</evidence>
<dbReference type="EC" id="2.7.1.21" evidence="2"/>
<dbReference type="Proteomes" id="UP001470230">
    <property type="component" value="Unassembled WGS sequence"/>
</dbReference>
<evidence type="ECO:0000313" key="9">
    <source>
        <dbReference type="EMBL" id="KAK8883289.1"/>
    </source>
</evidence>
<keyword evidence="6" id="KW-0418">Kinase</keyword>
<dbReference type="SUPFAM" id="SSF52540">
    <property type="entry name" value="P-loop containing nucleoside triphosphate hydrolases"/>
    <property type="match status" value="2"/>
</dbReference>
<reference evidence="9 10" key="1">
    <citation type="submission" date="2024-04" db="EMBL/GenBank/DDBJ databases">
        <title>Tritrichomonas musculus Genome.</title>
        <authorList>
            <person name="Alves-Ferreira E."/>
            <person name="Grigg M."/>
            <person name="Lorenzi H."/>
            <person name="Galac M."/>
        </authorList>
    </citation>
    <scope>NUCLEOTIDE SEQUENCE [LARGE SCALE GENOMIC DNA]</scope>
    <source>
        <strain evidence="9 10">EAF2021</strain>
    </source>
</reference>
<dbReference type="SUPFAM" id="SSF57716">
    <property type="entry name" value="Glucocorticoid receptor-like (DNA-binding domain)"/>
    <property type="match status" value="1"/>
</dbReference>
<dbReference type="Gene3D" id="3.30.60.20">
    <property type="match status" value="1"/>
</dbReference>
<evidence type="ECO:0000256" key="1">
    <source>
        <dbReference type="ARBA" id="ARBA00007587"/>
    </source>
</evidence>
<accession>A0ABR2JWP8</accession>
<comment type="similarity">
    <text evidence="1 8">Belongs to the thymidine kinase family.</text>
</comment>
<comment type="caution">
    <text evidence="9">The sequence shown here is derived from an EMBL/GenBank/DDBJ whole genome shotgun (WGS) entry which is preliminary data.</text>
</comment>
<sequence>MNGITAGRIELIVGPMFAGKTTEMLRRVDRAELARKRVVVMKYSADNRYSKNNVSTHDLQMRVAIPCSLLLPHIEECQNFDVIGIDEGQFFPDVVEFSETLANCGKTVIVAGLDGDFRRQPFGRVLDLISRSESLTKLTAICTETGGDACYTQRTIDSQDLEIIGGAEIYRAASRTSYFHKPTNGEINLTIGPVQSGKTTELLRVLNRHMIAGRNPILIRPNDHGYQNKRVSKFECRTTTTLPSKEEIGDYQIIGIDDAHLYENIAEWADELANEGKLVVVAALDSNSDREPFDVVKKLFALSEKVQKLEAVCTKTGLPAPFSILNGIEMVPISRYALLQYLKNTQSINA</sequence>
<dbReference type="Gene3D" id="3.40.50.300">
    <property type="entry name" value="P-loop containing nucleotide triphosphate hydrolases"/>
    <property type="match status" value="2"/>
</dbReference>
<evidence type="ECO:0000256" key="8">
    <source>
        <dbReference type="RuleBase" id="RU004165"/>
    </source>
</evidence>
<gene>
    <name evidence="9" type="ORF">M9Y10_045940</name>
</gene>
<protein>
    <recommendedName>
        <fullName evidence="2">thymidine kinase</fullName>
        <ecNumber evidence="2">2.7.1.21</ecNumber>
    </recommendedName>
</protein>
<dbReference type="Pfam" id="PF00265">
    <property type="entry name" value="TK"/>
    <property type="match status" value="2"/>
</dbReference>
<keyword evidence="3" id="KW-0237">DNA synthesis</keyword>
<dbReference type="EMBL" id="JAPFFF010000009">
    <property type="protein sequence ID" value="KAK8883289.1"/>
    <property type="molecule type" value="Genomic_DNA"/>
</dbReference>
<organism evidence="9 10">
    <name type="scientific">Tritrichomonas musculus</name>
    <dbReference type="NCBI Taxonomy" id="1915356"/>
    <lineage>
        <taxon>Eukaryota</taxon>
        <taxon>Metamonada</taxon>
        <taxon>Parabasalia</taxon>
        <taxon>Tritrichomonadida</taxon>
        <taxon>Tritrichomonadidae</taxon>
        <taxon>Tritrichomonas</taxon>
    </lineage>
</organism>
<proteinExistence type="inferred from homology"/>
<name>A0ABR2JWP8_9EUKA</name>
<keyword evidence="5" id="KW-0547">Nucleotide-binding</keyword>
<evidence type="ECO:0000313" key="10">
    <source>
        <dbReference type="Proteomes" id="UP001470230"/>
    </source>
</evidence>
<keyword evidence="10" id="KW-1185">Reference proteome</keyword>
<evidence type="ECO:0000256" key="4">
    <source>
        <dbReference type="ARBA" id="ARBA00022679"/>
    </source>
</evidence>
<evidence type="ECO:0000256" key="6">
    <source>
        <dbReference type="ARBA" id="ARBA00022777"/>
    </source>
</evidence>
<evidence type="ECO:0000256" key="7">
    <source>
        <dbReference type="ARBA" id="ARBA00022840"/>
    </source>
</evidence>
<dbReference type="InterPro" id="IPR027417">
    <property type="entry name" value="P-loop_NTPase"/>
</dbReference>
<evidence type="ECO:0000256" key="2">
    <source>
        <dbReference type="ARBA" id="ARBA00012118"/>
    </source>
</evidence>
<dbReference type="PANTHER" id="PTHR11441">
    <property type="entry name" value="THYMIDINE KINASE"/>
    <property type="match status" value="1"/>
</dbReference>